<reference evidence="2 3" key="1">
    <citation type="submission" date="2016-10" db="EMBL/GenBank/DDBJ databases">
        <authorList>
            <person name="Varghese N."/>
            <person name="Submissions S."/>
        </authorList>
    </citation>
    <scope>NUCLEOTIDE SEQUENCE [LARGE SCALE GENOMIC DNA]</scope>
    <source>
        <strain evidence="2 3">DSM 18839</strain>
    </source>
</reference>
<evidence type="ECO:0000313" key="2">
    <source>
        <dbReference type="EMBL" id="SDF82654.1"/>
    </source>
</evidence>
<comment type="caution">
    <text evidence="2">The sequence shown here is derived from an EMBL/GenBank/DDBJ whole genome shotgun (WGS) entry which is preliminary data.</text>
</comment>
<protein>
    <submittedName>
        <fullName evidence="2">Uncharacterized protein</fullName>
    </submittedName>
</protein>
<evidence type="ECO:0000256" key="1">
    <source>
        <dbReference type="SAM" id="Phobius"/>
    </source>
</evidence>
<feature type="transmembrane region" description="Helical" evidence="1">
    <location>
        <begin position="27"/>
        <end position="50"/>
    </location>
</feature>
<dbReference type="Proteomes" id="UP000198615">
    <property type="component" value="Unassembled WGS sequence"/>
</dbReference>
<gene>
    <name evidence="2" type="ORF">SAMN05660686_02429</name>
</gene>
<keyword evidence="3" id="KW-1185">Reference proteome</keyword>
<sequence length="57" mass="6086">MIVLCIAAAAVWASVLGGLIRSVLPQMLVPVWFHGACALILLVALAYVALRVLRREG</sequence>
<name>A0A8G2EVD6_9PROT</name>
<dbReference type="EMBL" id="FNBW01000007">
    <property type="protein sequence ID" value="SDF82654.1"/>
    <property type="molecule type" value="Genomic_DNA"/>
</dbReference>
<evidence type="ECO:0000313" key="3">
    <source>
        <dbReference type="Proteomes" id="UP000198615"/>
    </source>
</evidence>
<keyword evidence="1" id="KW-0472">Membrane</keyword>
<organism evidence="2 3">
    <name type="scientific">Thalassobaculum litoreum DSM 18839</name>
    <dbReference type="NCBI Taxonomy" id="1123362"/>
    <lineage>
        <taxon>Bacteria</taxon>
        <taxon>Pseudomonadati</taxon>
        <taxon>Pseudomonadota</taxon>
        <taxon>Alphaproteobacteria</taxon>
        <taxon>Rhodospirillales</taxon>
        <taxon>Thalassobaculaceae</taxon>
        <taxon>Thalassobaculum</taxon>
    </lineage>
</organism>
<keyword evidence="1" id="KW-1133">Transmembrane helix</keyword>
<proteinExistence type="predicted"/>
<dbReference type="AlphaFoldDB" id="A0A8G2EVD6"/>
<keyword evidence="1" id="KW-0812">Transmembrane</keyword>
<accession>A0A8G2EVD6</accession>